<dbReference type="CDD" id="cd02440">
    <property type="entry name" value="AdoMet_MTases"/>
    <property type="match status" value="1"/>
</dbReference>
<evidence type="ECO:0000256" key="3">
    <source>
        <dbReference type="ARBA" id="ARBA00022691"/>
    </source>
</evidence>
<gene>
    <name evidence="6" type="ORF">GCM10017621_26840</name>
</gene>
<dbReference type="SUPFAM" id="SSF53335">
    <property type="entry name" value="S-adenosyl-L-methionine-dependent methyltransferases"/>
    <property type="match status" value="1"/>
</dbReference>
<dbReference type="AlphaFoldDB" id="A0A9W6IMT7"/>
<evidence type="ECO:0000256" key="4">
    <source>
        <dbReference type="ARBA" id="ARBA00060542"/>
    </source>
</evidence>
<dbReference type="PANTHER" id="PTHR44068:SF11">
    <property type="entry name" value="GERANYL DIPHOSPHATE 2-C-METHYLTRANSFERASE"/>
    <property type="match status" value="1"/>
</dbReference>
<evidence type="ECO:0000259" key="5">
    <source>
        <dbReference type="Pfam" id="PF08241"/>
    </source>
</evidence>
<evidence type="ECO:0000256" key="1">
    <source>
        <dbReference type="ARBA" id="ARBA00022603"/>
    </source>
</evidence>
<dbReference type="Pfam" id="PF08241">
    <property type="entry name" value="Methyltransf_11"/>
    <property type="match status" value="1"/>
</dbReference>
<evidence type="ECO:0000313" key="6">
    <source>
        <dbReference type="EMBL" id="GLK53176.1"/>
    </source>
</evidence>
<keyword evidence="1" id="KW-0489">Methyltransferase</keyword>
<keyword evidence="2" id="KW-0808">Transferase</keyword>
<reference evidence="6" key="1">
    <citation type="journal article" date="2014" name="Int. J. Syst. Evol. Microbiol.">
        <title>Complete genome sequence of Corynebacterium casei LMG S-19264T (=DSM 44701T), isolated from a smear-ripened cheese.</title>
        <authorList>
            <consortium name="US DOE Joint Genome Institute (JGI-PGF)"/>
            <person name="Walter F."/>
            <person name="Albersmeier A."/>
            <person name="Kalinowski J."/>
            <person name="Ruckert C."/>
        </authorList>
    </citation>
    <scope>NUCLEOTIDE SEQUENCE</scope>
    <source>
        <strain evidence="6">VKM B-1513</strain>
    </source>
</reference>
<dbReference type="PANTHER" id="PTHR44068">
    <property type="entry name" value="ZGC:194242"/>
    <property type="match status" value="1"/>
</dbReference>
<sequence>MSSKSQAVLEAETYYDSAPADAFYRAVWGGEDIHVGMYATPDEDIARASRRTVTTMADRLKTIGPDSRVIDLGAGFGGSARYLADRFGCHVTCLNLSETQNAFNRELTARAGMNDKIDVVYGSFEELDDPDDSYDIIWSQDSFLHSGERLKVMDEIARIIRPGGELIFTDPMQADDCPDGVLDHILRRIHLQTFGSVAFYRHALEKRGFKALDLDETPMNLRTHYNRVREVLLDRREELTRLSGADYVDGMIDGLKHWVDGADKGYLNWGILHFAKA</sequence>
<feature type="domain" description="Methyltransferase type 11" evidence="5">
    <location>
        <begin position="71"/>
        <end position="168"/>
    </location>
</feature>
<evidence type="ECO:0000313" key="7">
    <source>
        <dbReference type="Proteomes" id="UP001143486"/>
    </source>
</evidence>
<name>A0A9W6IMT7_9PROT</name>
<protein>
    <recommendedName>
        <fullName evidence="5">Methyltransferase type 11 domain-containing protein</fullName>
    </recommendedName>
</protein>
<dbReference type="InterPro" id="IPR013216">
    <property type="entry name" value="Methyltransf_11"/>
</dbReference>
<comment type="pathway">
    <text evidence="4">Amine and polyamine biosynthesis; betaine biosynthesis via glycine pathway; betaine from glycine: step 3/3.</text>
</comment>
<dbReference type="InterPro" id="IPR029063">
    <property type="entry name" value="SAM-dependent_MTases_sf"/>
</dbReference>
<dbReference type="GO" id="GO:0019286">
    <property type="term" value="P:glycine betaine biosynthetic process from glycine"/>
    <property type="evidence" value="ECO:0007669"/>
    <property type="project" value="UniProtKB-ARBA"/>
</dbReference>
<reference evidence="6" key="2">
    <citation type="submission" date="2023-01" db="EMBL/GenBank/DDBJ databases">
        <authorList>
            <person name="Sun Q."/>
            <person name="Evtushenko L."/>
        </authorList>
    </citation>
    <scope>NUCLEOTIDE SEQUENCE</scope>
    <source>
        <strain evidence="6">VKM B-1513</strain>
    </source>
</reference>
<dbReference type="Gene3D" id="3.40.50.150">
    <property type="entry name" value="Vaccinia Virus protein VP39"/>
    <property type="match status" value="1"/>
</dbReference>
<dbReference type="FunFam" id="3.40.50.150:FF:000461">
    <property type="entry name" value="Sarcosine/dimethylglycine N-methyltransferase"/>
    <property type="match status" value="1"/>
</dbReference>
<evidence type="ECO:0000256" key="2">
    <source>
        <dbReference type="ARBA" id="ARBA00022679"/>
    </source>
</evidence>
<organism evidence="6 7">
    <name type="scientific">Maricaulis virginensis</name>
    <dbReference type="NCBI Taxonomy" id="144022"/>
    <lineage>
        <taxon>Bacteria</taxon>
        <taxon>Pseudomonadati</taxon>
        <taxon>Pseudomonadota</taxon>
        <taxon>Alphaproteobacteria</taxon>
        <taxon>Maricaulales</taxon>
        <taxon>Maricaulaceae</taxon>
        <taxon>Maricaulis</taxon>
    </lineage>
</organism>
<dbReference type="GO" id="GO:0032259">
    <property type="term" value="P:methylation"/>
    <property type="evidence" value="ECO:0007669"/>
    <property type="project" value="UniProtKB-KW"/>
</dbReference>
<dbReference type="RefSeq" id="WP_271187533.1">
    <property type="nucleotide sequence ID" value="NZ_BSFE01000008.1"/>
</dbReference>
<keyword evidence="7" id="KW-1185">Reference proteome</keyword>
<proteinExistence type="predicted"/>
<dbReference type="Proteomes" id="UP001143486">
    <property type="component" value="Unassembled WGS sequence"/>
</dbReference>
<keyword evidence="3" id="KW-0949">S-adenosyl-L-methionine</keyword>
<accession>A0A9W6IMT7</accession>
<comment type="caution">
    <text evidence="6">The sequence shown here is derived from an EMBL/GenBank/DDBJ whole genome shotgun (WGS) entry which is preliminary data.</text>
</comment>
<dbReference type="GO" id="GO:0052729">
    <property type="term" value="F:dimethylglycine N-methyltransferase activity"/>
    <property type="evidence" value="ECO:0007669"/>
    <property type="project" value="UniProtKB-ARBA"/>
</dbReference>
<dbReference type="InterPro" id="IPR050447">
    <property type="entry name" value="Erg6_SMT_methyltransf"/>
</dbReference>
<dbReference type="EMBL" id="BSFE01000008">
    <property type="protein sequence ID" value="GLK53176.1"/>
    <property type="molecule type" value="Genomic_DNA"/>
</dbReference>